<dbReference type="Pfam" id="PF00107">
    <property type="entry name" value="ADH_zinc_N"/>
    <property type="match status" value="1"/>
</dbReference>
<keyword evidence="2 6" id="KW-0479">Metal-binding</keyword>
<comment type="cofactor">
    <cofactor evidence="6">
        <name>Zn(2+)</name>
        <dbReference type="ChEBI" id="CHEBI:29105"/>
    </cofactor>
</comment>
<dbReference type="SUPFAM" id="SSF50129">
    <property type="entry name" value="GroES-like"/>
    <property type="match status" value="1"/>
</dbReference>
<dbReference type="InterPro" id="IPR036291">
    <property type="entry name" value="NAD(P)-bd_dom_sf"/>
</dbReference>
<keyword evidence="7" id="KW-0812">Transmembrane</keyword>
<sequence length="378" mass="39157">MKTKGALIRQVGSPWSVEEIEIGEPRRGEVKVAMECSALCESDHNLANGTIPMGTPPVLGGHEGAGVVVAVGEDVTGLVVGDHVVASFLPSCGECDSCRAGLPNQCDSGARRNPGGLLGGASISDGSHRITAADGETVTPMSLVGTFAPYVVAHENSLIKIDPSIPFEVACLAGCMITTGYGAAVHGDGVSPGDDVAVIGVGLVGAAAISGAVVAGAARIFAVDSAADRRELALKLGATHAYASVDEARADIAGVTSGQFCSHVIATGDLTEAQQWMRLTAKGGTCVFTGMGDLSDHGAELRVPVAELLQKNLRSSIFGGGNPRHDIAELLTLYKLGDFPLGDVETVEYRLDDINDGFTTLRRDNTRRAYLRFTDADR</sequence>
<evidence type="ECO:0000259" key="8">
    <source>
        <dbReference type="SMART" id="SM00829"/>
    </source>
</evidence>
<dbReference type="EMBL" id="CP045809">
    <property type="protein sequence ID" value="QHN33981.1"/>
    <property type="molecule type" value="Genomic_DNA"/>
</dbReference>
<dbReference type="PROSITE" id="PS00059">
    <property type="entry name" value="ADH_ZINC"/>
    <property type="match status" value="1"/>
</dbReference>
<protein>
    <submittedName>
        <fullName evidence="9">Alcohol dehydrogenase catalytic domain-containing protein</fullName>
    </submittedName>
</protein>
<dbReference type="Gene3D" id="3.40.50.720">
    <property type="entry name" value="NAD(P)-binding Rossmann-like Domain"/>
    <property type="match status" value="1"/>
</dbReference>
<comment type="similarity">
    <text evidence="1 6">Belongs to the zinc-containing alcohol dehydrogenase family.</text>
</comment>
<dbReference type="InterPro" id="IPR011032">
    <property type="entry name" value="GroES-like_sf"/>
</dbReference>
<reference evidence="9" key="1">
    <citation type="journal article" date="2021" name="Nat. Microbiol.">
        <title>Cocultivation of an ultrasmall environmental parasitic bacterium with lytic ability against bacteria associated with wastewater foams.</title>
        <authorList>
            <person name="Batinovic S."/>
            <person name="Rose J.J.A."/>
            <person name="Ratcliffe J."/>
            <person name="Seviour R.J."/>
            <person name="Petrovski S."/>
        </authorList>
    </citation>
    <scope>NUCLEOTIDE SEQUENCE</scope>
    <source>
        <strain evidence="9">CON9</strain>
    </source>
</reference>
<feature type="transmembrane region" description="Helical" evidence="7">
    <location>
        <begin position="165"/>
        <end position="184"/>
    </location>
</feature>
<gene>
    <name evidence="9" type="ORF">GII31_02710</name>
</gene>
<accession>A0ABX6IF78</accession>
<dbReference type="PANTHER" id="PTHR43880">
    <property type="entry name" value="ALCOHOL DEHYDROGENASE"/>
    <property type="match status" value="1"/>
</dbReference>
<keyword evidence="3 6" id="KW-0862">Zinc</keyword>
<evidence type="ECO:0000256" key="3">
    <source>
        <dbReference type="ARBA" id="ARBA00022833"/>
    </source>
</evidence>
<dbReference type="Proteomes" id="UP001059836">
    <property type="component" value="Chromosome"/>
</dbReference>
<dbReference type="PANTHER" id="PTHR43880:SF12">
    <property type="entry name" value="ALCOHOL DEHYDROGENASE CLASS-3"/>
    <property type="match status" value="1"/>
</dbReference>
<dbReference type="InterPro" id="IPR002328">
    <property type="entry name" value="ADH_Zn_CS"/>
</dbReference>
<dbReference type="InterPro" id="IPR020843">
    <property type="entry name" value="ER"/>
</dbReference>
<evidence type="ECO:0000313" key="9">
    <source>
        <dbReference type="EMBL" id="QHN33981.1"/>
    </source>
</evidence>
<dbReference type="InterPro" id="IPR013149">
    <property type="entry name" value="ADH-like_C"/>
</dbReference>
<feature type="transmembrane region" description="Helical" evidence="7">
    <location>
        <begin position="196"/>
        <end position="222"/>
    </location>
</feature>
<evidence type="ECO:0000256" key="1">
    <source>
        <dbReference type="ARBA" id="ARBA00008072"/>
    </source>
</evidence>
<organism evidence="9 10">
    <name type="scientific">Gordonia pseudamarae</name>
    <dbReference type="NCBI Taxonomy" id="2831662"/>
    <lineage>
        <taxon>Bacteria</taxon>
        <taxon>Bacillati</taxon>
        <taxon>Actinomycetota</taxon>
        <taxon>Actinomycetes</taxon>
        <taxon>Mycobacteriales</taxon>
        <taxon>Gordoniaceae</taxon>
        <taxon>Gordonia</taxon>
    </lineage>
</organism>
<evidence type="ECO:0000256" key="5">
    <source>
        <dbReference type="ARBA" id="ARBA00023027"/>
    </source>
</evidence>
<keyword evidence="7" id="KW-0472">Membrane</keyword>
<proteinExistence type="inferred from homology"/>
<keyword evidence="10" id="KW-1185">Reference proteome</keyword>
<dbReference type="RefSeq" id="WP_213246580.1">
    <property type="nucleotide sequence ID" value="NZ_CP045806.1"/>
</dbReference>
<evidence type="ECO:0000256" key="4">
    <source>
        <dbReference type="ARBA" id="ARBA00023002"/>
    </source>
</evidence>
<feature type="domain" description="Enoyl reductase (ER)" evidence="8">
    <location>
        <begin position="12"/>
        <end position="366"/>
    </location>
</feature>
<dbReference type="InterPro" id="IPR013154">
    <property type="entry name" value="ADH-like_N"/>
</dbReference>
<keyword evidence="7" id="KW-1133">Transmembrane helix</keyword>
<keyword evidence="5" id="KW-0520">NAD</keyword>
<evidence type="ECO:0000256" key="2">
    <source>
        <dbReference type="ARBA" id="ARBA00022723"/>
    </source>
</evidence>
<dbReference type="SUPFAM" id="SSF51735">
    <property type="entry name" value="NAD(P)-binding Rossmann-fold domains"/>
    <property type="match status" value="1"/>
</dbReference>
<keyword evidence="4" id="KW-0560">Oxidoreductase</keyword>
<evidence type="ECO:0000256" key="7">
    <source>
        <dbReference type="SAM" id="Phobius"/>
    </source>
</evidence>
<name>A0ABX6IF78_9ACTN</name>
<dbReference type="Gene3D" id="3.90.180.10">
    <property type="entry name" value="Medium-chain alcohol dehydrogenases, catalytic domain"/>
    <property type="match status" value="1"/>
</dbReference>
<evidence type="ECO:0000256" key="6">
    <source>
        <dbReference type="RuleBase" id="RU361277"/>
    </source>
</evidence>
<dbReference type="SMART" id="SM00829">
    <property type="entry name" value="PKS_ER"/>
    <property type="match status" value="1"/>
</dbReference>
<dbReference type="Pfam" id="PF08240">
    <property type="entry name" value="ADH_N"/>
    <property type="match status" value="1"/>
</dbReference>
<evidence type="ECO:0000313" key="10">
    <source>
        <dbReference type="Proteomes" id="UP001059836"/>
    </source>
</evidence>